<evidence type="ECO:0000256" key="3">
    <source>
        <dbReference type="ARBA" id="ARBA00022737"/>
    </source>
</evidence>
<keyword evidence="3" id="KW-0677">Repeat</keyword>
<dbReference type="Gene3D" id="3.30.465.10">
    <property type="match status" value="1"/>
</dbReference>
<dbReference type="RefSeq" id="WP_054727200.1">
    <property type="nucleotide sequence ID" value="NZ_CP012898.1"/>
</dbReference>
<feature type="transmembrane region" description="Helical" evidence="9">
    <location>
        <begin position="57"/>
        <end position="77"/>
    </location>
</feature>
<dbReference type="PANTHER" id="PTHR22777:SF17">
    <property type="entry name" value="UPF0053 PROTEIN SLL0260"/>
    <property type="match status" value="1"/>
</dbReference>
<dbReference type="InterPro" id="IPR036318">
    <property type="entry name" value="FAD-bd_PCMH-like_sf"/>
</dbReference>
<dbReference type="PROSITE" id="PS51371">
    <property type="entry name" value="CBS"/>
    <property type="match status" value="1"/>
</dbReference>
<dbReference type="OrthoDB" id="9798188at2"/>
<feature type="transmembrane region" description="Helical" evidence="9">
    <location>
        <begin position="6"/>
        <end position="28"/>
    </location>
</feature>
<dbReference type="SUPFAM" id="SSF56176">
    <property type="entry name" value="FAD-binding/transporter-associated domain-like"/>
    <property type="match status" value="1"/>
</dbReference>
<evidence type="ECO:0000256" key="5">
    <source>
        <dbReference type="ARBA" id="ARBA00023122"/>
    </source>
</evidence>
<gene>
    <name evidence="12" type="ORF">APS56_08585</name>
</gene>
<sequence>MSLVVVIIIVSLLLSAFFSGMEIAYVSSNKIHIEIEKMQEGVLAKVLSKLTARPSKFIATMLIGNNIALVVYGFFMGDLLVEKFQTLLPASSSFVNYILTDLSLLTQTIISTLVILITAEFLPKVFFQIYSNSLLKLLAIPAYVFYVLFSGVSDFVIWISDTVLKLFFKTEGDQIQMAFTKVELGHYISEQMESVEAHEDVDTEIQIFQNALEFSEVKARDVMVPRTEIIAVEKSESIKTLNALFTESGCTKILVYKDTIDDILGYVHSFELFKKPKSIQSIILPVEFVPETVLINDVLNVLIKKRKSIAVVLDEYGGTSGIMTVEDIVEELFGEIEDEHDTIVLIEEQLEENVFKFSARLDVDYINETYKINLPESENYGTLGGLIVNATEEIPTKNEVVIIEAFQFTILEATNTKINLVELRLLQED</sequence>
<feature type="domain" description="CNNM transmembrane" evidence="11">
    <location>
        <begin position="1"/>
        <end position="200"/>
    </location>
</feature>
<keyword evidence="4 8" id="KW-1133">Transmembrane helix</keyword>
<dbReference type="InterPro" id="IPR046342">
    <property type="entry name" value="CBS_dom_sf"/>
</dbReference>
<keyword evidence="13" id="KW-1185">Reference proteome</keyword>
<evidence type="ECO:0000256" key="6">
    <source>
        <dbReference type="ARBA" id="ARBA00023136"/>
    </source>
</evidence>
<proteinExistence type="predicted"/>
<keyword evidence="2 8" id="KW-0812">Transmembrane</keyword>
<name>A0A0P0CL77_9FLAO</name>
<dbReference type="InterPro" id="IPR005170">
    <property type="entry name" value="Transptr-assoc_dom"/>
</dbReference>
<feature type="transmembrane region" description="Helical" evidence="9">
    <location>
        <begin position="97"/>
        <end position="122"/>
    </location>
</feature>
<evidence type="ECO:0000256" key="4">
    <source>
        <dbReference type="ARBA" id="ARBA00022989"/>
    </source>
</evidence>
<evidence type="ECO:0000313" key="13">
    <source>
        <dbReference type="Proteomes" id="UP000057981"/>
    </source>
</evidence>
<dbReference type="AlphaFoldDB" id="A0A0P0CL77"/>
<dbReference type="PANTHER" id="PTHR22777">
    <property type="entry name" value="HEMOLYSIN-RELATED"/>
    <property type="match status" value="1"/>
</dbReference>
<evidence type="ECO:0000259" key="10">
    <source>
        <dbReference type="PROSITE" id="PS51371"/>
    </source>
</evidence>
<keyword evidence="5 7" id="KW-0129">CBS domain</keyword>
<dbReference type="PROSITE" id="PS51846">
    <property type="entry name" value="CNNM"/>
    <property type="match status" value="1"/>
</dbReference>
<dbReference type="InterPro" id="IPR002550">
    <property type="entry name" value="CNNM"/>
</dbReference>
<evidence type="ECO:0000256" key="8">
    <source>
        <dbReference type="PROSITE-ProRule" id="PRU01193"/>
    </source>
</evidence>
<dbReference type="SMART" id="SM01091">
    <property type="entry name" value="CorC_HlyC"/>
    <property type="match status" value="1"/>
</dbReference>
<accession>A0A0P0CL77</accession>
<feature type="transmembrane region" description="Helical" evidence="9">
    <location>
        <begin position="134"/>
        <end position="159"/>
    </location>
</feature>
<dbReference type="GO" id="GO:0005886">
    <property type="term" value="C:plasma membrane"/>
    <property type="evidence" value="ECO:0007669"/>
    <property type="project" value="TreeGrafter"/>
</dbReference>
<feature type="domain" description="CBS" evidence="10">
    <location>
        <begin position="282"/>
        <end position="339"/>
    </location>
</feature>
<dbReference type="InterPro" id="IPR044751">
    <property type="entry name" value="Ion_transp-like_CBS"/>
</dbReference>
<dbReference type="CDD" id="cd04590">
    <property type="entry name" value="CBS_pair_CorC_HlyC_assoc"/>
    <property type="match status" value="1"/>
</dbReference>
<keyword evidence="6 8" id="KW-0472">Membrane</keyword>
<dbReference type="PATRIC" id="fig|1736674.3.peg.1756"/>
<dbReference type="Pfam" id="PF03471">
    <property type="entry name" value="CorC_HlyC"/>
    <property type="match status" value="1"/>
</dbReference>
<dbReference type="Pfam" id="PF00571">
    <property type="entry name" value="CBS"/>
    <property type="match status" value="1"/>
</dbReference>
<comment type="subcellular location">
    <subcellularLocation>
        <location evidence="1">Membrane</location>
        <topology evidence="1">Multi-pass membrane protein</topology>
    </subcellularLocation>
</comment>
<evidence type="ECO:0000256" key="7">
    <source>
        <dbReference type="PROSITE-ProRule" id="PRU00703"/>
    </source>
</evidence>
<dbReference type="EMBL" id="CP012898">
    <property type="protein sequence ID" value="ALJ05177.1"/>
    <property type="molecule type" value="Genomic_DNA"/>
</dbReference>
<dbReference type="InterPro" id="IPR000644">
    <property type="entry name" value="CBS_dom"/>
</dbReference>
<organism evidence="12 13">
    <name type="scientific">Pseudalgibacter alginicilyticus</name>
    <dbReference type="NCBI Taxonomy" id="1736674"/>
    <lineage>
        <taxon>Bacteria</taxon>
        <taxon>Pseudomonadati</taxon>
        <taxon>Bacteroidota</taxon>
        <taxon>Flavobacteriia</taxon>
        <taxon>Flavobacteriales</taxon>
        <taxon>Flavobacteriaceae</taxon>
        <taxon>Pseudalgibacter</taxon>
    </lineage>
</organism>
<evidence type="ECO:0000313" key="12">
    <source>
        <dbReference type="EMBL" id="ALJ05177.1"/>
    </source>
</evidence>
<evidence type="ECO:0000256" key="2">
    <source>
        <dbReference type="ARBA" id="ARBA00022692"/>
    </source>
</evidence>
<dbReference type="GO" id="GO:0050660">
    <property type="term" value="F:flavin adenine dinucleotide binding"/>
    <property type="evidence" value="ECO:0007669"/>
    <property type="project" value="InterPro"/>
</dbReference>
<dbReference type="Proteomes" id="UP000057981">
    <property type="component" value="Chromosome"/>
</dbReference>
<dbReference type="STRING" id="1736674.APS56_08585"/>
<dbReference type="Pfam" id="PF01595">
    <property type="entry name" value="CNNM"/>
    <property type="match status" value="1"/>
</dbReference>
<dbReference type="Gene3D" id="3.10.580.10">
    <property type="entry name" value="CBS-domain"/>
    <property type="match status" value="1"/>
</dbReference>
<reference evidence="12 13" key="1">
    <citation type="submission" date="2015-10" db="EMBL/GenBank/DDBJ databases">
        <authorList>
            <person name="Gilbert D.G."/>
        </authorList>
    </citation>
    <scope>NUCLEOTIDE SEQUENCE [LARGE SCALE GENOMIC DNA]</scope>
    <source>
        <strain evidence="13">HZ-22</strain>
    </source>
</reference>
<evidence type="ECO:0000256" key="1">
    <source>
        <dbReference type="ARBA" id="ARBA00004141"/>
    </source>
</evidence>
<evidence type="ECO:0000256" key="9">
    <source>
        <dbReference type="SAM" id="Phobius"/>
    </source>
</evidence>
<dbReference type="InterPro" id="IPR016169">
    <property type="entry name" value="FAD-bd_PCMH_sub2"/>
</dbReference>
<protein>
    <submittedName>
        <fullName evidence="12">Hemolysin</fullName>
    </submittedName>
</protein>
<evidence type="ECO:0000259" key="11">
    <source>
        <dbReference type="PROSITE" id="PS51846"/>
    </source>
</evidence>
<dbReference type="KEGG" id="ahz:APS56_08585"/>
<dbReference type="SUPFAM" id="SSF54631">
    <property type="entry name" value="CBS-domain pair"/>
    <property type="match status" value="1"/>
</dbReference>